<keyword evidence="7" id="KW-0997">Cell inner membrane</keyword>
<comment type="subunit">
    <text evidence="7">The complex comprises the extracytoplasmic solute receptor protein and the two transmembrane proteins.</text>
</comment>
<feature type="transmembrane region" description="Helical" evidence="7">
    <location>
        <begin position="97"/>
        <end position="117"/>
    </location>
</feature>
<evidence type="ECO:0000256" key="2">
    <source>
        <dbReference type="ARBA" id="ARBA00022448"/>
    </source>
</evidence>
<comment type="subcellular location">
    <subcellularLocation>
        <location evidence="7">Cell inner membrane</location>
        <topology evidence="7">Multi-pass membrane protein</topology>
    </subcellularLocation>
    <subcellularLocation>
        <location evidence="1">Cell membrane</location>
        <topology evidence="1">Multi-pass membrane protein</topology>
    </subcellularLocation>
</comment>
<keyword evidence="2 7" id="KW-0813">Transport</keyword>
<dbReference type="RefSeq" id="WP_167225749.1">
    <property type="nucleotide sequence ID" value="NZ_JAAQPH010000010.1"/>
</dbReference>
<feature type="transmembrane region" description="Helical" evidence="7">
    <location>
        <begin position="58"/>
        <end position="77"/>
    </location>
</feature>
<dbReference type="InterPro" id="IPR055348">
    <property type="entry name" value="DctQ"/>
</dbReference>
<evidence type="ECO:0000256" key="6">
    <source>
        <dbReference type="ARBA" id="ARBA00023136"/>
    </source>
</evidence>
<keyword evidence="6 7" id="KW-0472">Membrane</keyword>
<evidence type="ECO:0000313" key="9">
    <source>
        <dbReference type="EMBL" id="NIA69799.1"/>
    </source>
</evidence>
<keyword evidence="4 7" id="KW-0812">Transmembrane</keyword>
<keyword evidence="5 7" id="KW-1133">Transmembrane helix</keyword>
<gene>
    <name evidence="9" type="ORF">HBA54_14440</name>
</gene>
<evidence type="ECO:0000256" key="7">
    <source>
        <dbReference type="RuleBase" id="RU369079"/>
    </source>
</evidence>
<evidence type="ECO:0000256" key="5">
    <source>
        <dbReference type="ARBA" id="ARBA00022989"/>
    </source>
</evidence>
<keyword evidence="3" id="KW-1003">Cell membrane</keyword>
<name>A0A967EYL4_9PROT</name>
<comment type="similarity">
    <text evidence="7">Belongs to the TRAP transporter small permease family.</text>
</comment>
<proteinExistence type="inferred from homology"/>
<protein>
    <recommendedName>
        <fullName evidence="7">TRAP transporter small permease protein</fullName>
    </recommendedName>
</protein>
<feature type="transmembrane region" description="Helical" evidence="7">
    <location>
        <begin position="27"/>
        <end position="46"/>
    </location>
</feature>
<evidence type="ECO:0000256" key="4">
    <source>
        <dbReference type="ARBA" id="ARBA00022692"/>
    </source>
</evidence>
<evidence type="ECO:0000256" key="3">
    <source>
        <dbReference type="ARBA" id="ARBA00022475"/>
    </source>
</evidence>
<organism evidence="9 10">
    <name type="scientific">Pelagibius litoralis</name>
    <dbReference type="NCBI Taxonomy" id="374515"/>
    <lineage>
        <taxon>Bacteria</taxon>
        <taxon>Pseudomonadati</taxon>
        <taxon>Pseudomonadota</taxon>
        <taxon>Alphaproteobacteria</taxon>
        <taxon>Rhodospirillales</taxon>
        <taxon>Rhodovibrionaceae</taxon>
        <taxon>Pelagibius</taxon>
    </lineage>
</organism>
<dbReference type="Pfam" id="PF04290">
    <property type="entry name" value="DctQ"/>
    <property type="match status" value="1"/>
</dbReference>
<evidence type="ECO:0000256" key="1">
    <source>
        <dbReference type="ARBA" id="ARBA00004651"/>
    </source>
</evidence>
<dbReference type="EMBL" id="JAAQPH010000010">
    <property type="protein sequence ID" value="NIA69799.1"/>
    <property type="molecule type" value="Genomic_DNA"/>
</dbReference>
<evidence type="ECO:0000259" key="8">
    <source>
        <dbReference type="Pfam" id="PF04290"/>
    </source>
</evidence>
<dbReference type="AlphaFoldDB" id="A0A967EYL4"/>
<dbReference type="GO" id="GO:0022857">
    <property type="term" value="F:transmembrane transporter activity"/>
    <property type="evidence" value="ECO:0007669"/>
    <property type="project" value="UniProtKB-UniRule"/>
</dbReference>
<comment type="caution">
    <text evidence="9">The sequence shown here is derived from an EMBL/GenBank/DDBJ whole genome shotgun (WGS) entry which is preliminary data.</text>
</comment>
<feature type="domain" description="Tripartite ATP-independent periplasmic transporters DctQ component" evidence="8">
    <location>
        <begin position="34"/>
        <end position="182"/>
    </location>
</feature>
<feature type="transmembrane region" description="Helical" evidence="7">
    <location>
        <begin position="158"/>
        <end position="185"/>
    </location>
</feature>
<sequence length="210" mass="23365">MVTVLSQAVALLRRINLAVEAALRPLITVVIVAMLITVIWTVAARLTGFSAAWTEKVMLILLPSLAFLVAPIAYRRAANVALDMLHDALPKVLRPLHSLLLHVLILGLLLIALDLSLRKVGLKWDTMTLLLDAIFGLDLNSIRPFKARMKIPVLGLEWRYVFMVLPACITLMVAVNVEMLLRYVIGLFDPDNRLVRPVRSFEDAAANRGE</sequence>
<comment type="function">
    <text evidence="7">Part of the tripartite ATP-independent periplasmic (TRAP) transport system.</text>
</comment>
<reference evidence="9" key="1">
    <citation type="submission" date="2020-03" db="EMBL/GenBank/DDBJ databases">
        <title>Genome of Pelagibius litoralis DSM 21314T.</title>
        <authorList>
            <person name="Wang G."/>
        </authorList>
    </citation>
    <scope>NUCLEOTIDE SEQUENCE</scope>
    <source>
        <strain evidence="9">DSM 21314</strain>
    </source>
</reference>
<keyword evidence="10" id="KW-1185">Reference proteome</keyword>
<evidence type="ECO:0000313" key="10">
    <source>
        <dbReference type="Proteomes" id="UP000761264"/>
    </source>
</evidence>
<dbReference type="GO" id="GO:0005886">
    <property type="term" value="C:plasma membrane"/>
    <property type="evidence" value="ECO:0007669"/>
    <property type="project" value="UniProtKB-SubCell"/>
</dbReference>
<accession>A0A967EYL4</accession>
<dbReference type="Proteomes" id="UP000761264">
    <property type="component" value="Unassembled WGS sequence"/>
</dbReference>